<feature type="transmembrane region" description="Helical" evidence="8">
    <location>
        <begin position="202"/>
        <end position="221"/>
    </location>
</feature>
<reference evidence="9" key="1">
    <citation type="submission" date="2018-05" db="EMBL/GenBank/DDBJ databases">
        <authorList>
            <person name="Lanie J.A."/>
            <person name="Ng W.-L."/>
            <person name="Kazmierczak K.M."/>
            <person name="Andrzejewski T.M."/>
            <person name="Davidsen T.M."/>
            <person name="Wayne K.J."/>
            <person name="Tettelin H."/>
            <person name="Glass J.I."/>
            <person name="Rusch D."/>
            <person name="Podicherti R."/>
            <person name="Tsui H.-C.T."/>
            <person name="Winkler M.E."/>
        </authorList>
    </citation>
    <scope>NUCLEOTIDE SEQUENCE</scope>
</reference>
<dbReference type="PANTHER" id="PTHR30574:SF1">
    <property type="entry name" value="SULPHUR TRANSPORT DOMAIN-CONTAINING PROTEIN"/>
    <property type="match status" value="1"/>
</dbReference>
<evidence type="ECO:0000256" key="8">
    <source>
        <dbReference type="SAM" id="Phobius"/>
    </source>
</evidence>
<feature type="transmembrane region" description="Helical" evidence="8">
    <location>
        <begin position="330"/>
        <end position="349"/>
    </location>
</feature>
<feature type="transmembrane region" description="Helical" evidence="8">
    <location>
        <begin position="295"/>
        <end position="318"/>
    </location>
</feature>
<evidence type="ECO:0000256" key="1">
    <source>
        <dbReference type="ARBA" id="ARBA00004429"/>
    </source>
</evidence>
<evidence type="ECO:0000256" key="5">
    <source>
        <dbReference type="ARBA" id="ARBA00022692"/>
    </source>
</evidence>
<keyword evidence="2" id="KW-0813">Transport</keyword>
<keyword evidence="3" id="KW-1003">Cell membrane</keyword>
<dbReference type="InterPro" id="IPR007272">
    <property type="entry name" value="Sulf_transp_TsuA/YedE"/>
</dbReference>
<dbReference type="GO" id="GO:0005886">
    <property type="term" value="C:plasma membrane"/>
    <property type="evidence" value="ECO:0007669"/>
    <property type="project" value="UniProtKB-SubCell"/>
</dbReference>
<dbReference type="AlphaFoldDB" id="A0A381UX56"/>
<keyword evidence="6 8" id="KW-1133">Transmembrane helix</keyword>
<evidence type="ECO:0000256" key="6">
    <source>
        <dbReference type="ARBA" id="ARBA00022989"/>
    </source>
</evidence>
<name>A0A381UX56_9ZZZZ</name>
<accession>A0A381UX56</accession>
<keyword evidence="4" id="KW-0997">Cell inner membrane</keyword>
<feature type="transmembrane region" description="Helical" evidence="8">
    <location>
        <begin position="81"/>
        <end position="102"/>
    </location>
</feature>
<dbReference type="EMBL" id="UINC01007329">
    <property type="protein sequence ID" value="SVA32709.1"/>
    <property type="molecule type" value="Genomic_DNA"/>
</dbReference>
<evidence type="ECO:0000256" key="2">
    <source>
        <dbReference type="ARBA" id="ARBA00022448"/>
    </source>
</evidence>
<feature type="transmembrane region" description="Helical" evidence="8">
    <location>
        <begin position="227"/>
        <end position="245"/>
    </location>
</feature>
<keyword evidence="7 8" id="KW-0472">Membrane</keyword>
<gene>
    <name evidence="9" type="ORF">METZ01_LOCUS85563</name>
</gene>
<evidence type="ECO:0000256" key="7">
    <source>
        <dbReference type="ARBA" id="ARBA00023136"/>
    </source>
</evidence>
<dbReference type="PANTHER" id="PTHR30574">
    <property type="entry name" value="INNER MEMBRANE PROTEIN YEDE"/>
    <property type="match status" value="1"/>
</dbReference>
<dbReference type="Pfam" id="PF04143">
    <property type="entry name" value="Sulf_transp"/>
    <property type="match status" value="2"/>
</dbReference>
<comment type="subcellular location">
    <subcellularLocation>
        <location evidence="1">Cell inner membrane</location>
        <topology evidence="1">Multi-pass membrane protein</topology>
    </subcellularLocation>
</comment>
<evidence type="ECO:0000256" key="3">
    <source>
        <dbReference type="ARBA" id="ARBA00022475"/>
    </source>
</evidence>
<organism evidence="9">
    <name type="scientific">marine metagenome</name>
    <dbReference type="NCBI Taxonomy" id="408172"/>
    <lineage>
        <taxon>unclassified sequences</taxon>
        <taxon>metagenomes</taxon>
        <taxon>ecological metagenomes</taxon>
    </lineage>
</organism>
<evidence type="ECO:0000313" key="9">
    <source>
        <dbReference type="EMBL" id="SVA32709.1"/>
    </source>
</evidence>
<feature type="transmembrane region" description="Helical" evidence="8">
    <location>
        <begin position="140"/>
        <end position="166"/>
    </location>
</feature>
<feature type="transmembrane region" description="Helical" evidence="8">
    <location>
        <begin position="114"/>
        <end position="134"/>
    </location>
</feature>
<proteinExistence type="predicted"/>
<feature type="transmembrane region" description="Helical" evidence="8">
    <location>
        <begin position="265"/>
        <end position="283"/>
    </location>
</feature>
<keyword evidence="5 8" id="KW-0812">Transmembrane</keyword>
<evidence type="ECO:0000256" key="4">
    <source>
        <dbReference type="ARBA" id="ARBA00022519"/>
    </source>
</evidence>
<evidence type="ECO:0008006" key="10">
    <source>
        <dbReference type="Google" id="ProtNLM"/>
    </source>
</evidence>
<feature type="transmembrane region" description="Helical" evidence="8">
    <location>
        <begin position="369"/>
        <end position="388"/>
    </location>
</feature>
<protein>
    <recommendedName>
        <fullName evidence="10">Sulphur transport domain-containing protein</fullName>
    </recommendedName>
</protein>
<feature type="transmembrane region" description="Helical" evidence="8">
    <location>
        <begin position="29"/>
        <end position="48"/>
    </location>
</feature>
<sequence>MTADTIAEESESINVAFRKGYERLFEKQWPIWMGGLLLGIGNVFLFAFDRPWTVSNGVRNWGDWFFNEIGVIKINVLPPNLFSSSVLCFGMIIGALAAALLGRQFQVRMAPARELFKGLLGGALMGIGASLAFGCNIGGFFSAVSALSMAGVAMMVGLMAGAFIGLKLLIWEIEYLPATSWGAQKVPKVDNTSGAPSKVQPIAGFLVLLLSIPLILTYDAFDYSVSGGFLLFGLLIGIVMQRSRFCFVRAFRDPFMTGDAEATKAVVLAVIISVTGFTILKWTDLRSWDVSVLPGFWIGSLMGGIIFGIGMSFSGGCASGTIWRAGEGQVKLWVTLVTFALSTSYFRDWLVSSGLRSKLGTELFLPDVLGWKMALIIIIAIMFLWYLLAVWNGITKKLVAV</sequence>